<keyword evidence="6" id="KW-0418">Kinase</keyword>
<keyword evidence="10" id="KW-0175">Coiled coil</keyword>
<dbReference type="InterPro" id="IPR003594">
    <property type="entry name" value="HATPase_dom"/>
</dbReference>
<evidence type="ECO:0000256" key="3">
    <source>
        <dbReference type="ARBA" id="ARBA00022553"/>
    </source>
</evidence>
<keyword evidence="7" id="KW-0067">ATP-binding</keyword>
<dbReference type="GO" id="GO:0004673">
    <property type="term" value="F:protein histidine kinase activity"/>
    <property type="evidence" value="ECO:0007669"/>
    <property type="project" value="UniProtKB-EC"/>
</dbReference>
<dbReference type="GO" id="GO:0000160">
    <property type="term" value="P:phosphorelay signal transduction system"/>
    <property type="evidence" value="ECO:0007669"/>
    <property type="project" value="UniProtKB-KW"/>
</dbReference>
<feature type="domain" description="Histidine kinase" evidence="11">
    <location>
        <begin position="447"/>
        <end position="653"/>
    </location>
</feature>
<dbReference type="SMART" id="SM00448">
    <property type="entry name" value="REC"/>
    <property type="match status" value="1"/>
</dbReference>
<evidence type="ECO:0000259" key="11">
    <source>
        <dbReference type="PROSITE" id="PS50109"/>
    </source>
</evidence>
<dbReference type="Gene3D" id="3.40.50.2300">
    <property type="match status" value="1"/>
</dbReference>
<dbReference type="InterPro" id="IPR001789">
    <property type="entry name" value="Sig_transdc_resp-reg_receiver"/>
</dbReference>
<evidence type="ECO:0000256" key="4">
    <source>
        <dbReference type="ARBA" id="ARBA00022679"/>
    </source>
</evidence>
<keyword evidence="3 9" id="KW-0597">Phosphoprotein</keyword>
<proteinExistence type="predicted"/>
<keyword evidence="5" id="KW-0547">Nucleotide-binding</keyword>
<name>A0A936F2X5_9BACT</name>
<dbReference type="CDD" id="cd00882">
    <property type="entry name" value="Ras_like_GTPase"/>
    <property type="match status" value="1"/>
</dbReference>
<sequence>MVQFNTRANEILLKLVYYGPGLSGKTTNLQSLHAMCSDQQRGEMFSVNTQEDRTLFFDLLPINLGYIYGNAIHLQIYTVPGQVQYDASRRVVLGGADGVVFVADSSEAKMQDNVDSLSNLYHNLNANRLNIKQIPFVIQYNKRDLPDAMAVGVMNRRLNFRSVPYFESVANRGTGVLDTFLSITRETVGYTFKKYHLDKKIKDFDEMLNLIESNVRSSMRELPPPQDPPLAPAVESTVLRHSNVSVADLVPGKVADAQELLEDALKSNMETARLYSELKQTKDTLEKKNEELSQLYSQLDRANQDNLKTRKYLEGLVQNIGEAVISYSPDGKILTWNMSAERIFGYSRPEIVGRNIAQLTPDHLLGELDQVALQINRGQVIRDMATTRLRKGGLAFPAHITYAPVRGTDDRVLAFSALVRDLSEQKDLEDRLVHSQKHEALGRLVPSLFHEVANRLTPVLLESRLLAESVMDPHQAEQATRLVKAVDSIQALLHPLLTVLNPPSARPMLTQLNQLAQESVSLVEAKAQRMGVTLELNLDSSLPDAVADPGLIVQALTNLLLNGLQAMALSPMKRLRVATRCNAENLQVVVQDTGPALGEAQLAALFDPAQATTTEGLGLPIADIIVRQHGGRLSARSQEGLGNALLLELPRTALPSAVPIAAPPAQPMGLKGARALVVDDEAFLLECLVDALSAWGLEVASSTRGDEAIQSLEAGTYDLIVSDIRMPGLSGMDLFDWLKAHRPAMTQRILYTTGDAFDAKTREFLEASQVPYLGKPFDLKQLKQSLERLLETPVEA</sequence>
<evidence type="ECO:0000256" key="10">
    <source>
        <dbReference type="SAM" id="Coils"/>
    </source>
</evidence>
<dbReference type="PROSITE" id="PS50109">
    <property type="entry name" value="HIS_KIN"/>
    <property type="match status" value="1"/>
</dbReference>
<feature type="modified residue" description="4-aspartylphosphate" evidence="9">
    <location>
        <position position="723"/>
    </location>
</feature>
<dbReference type="SUPFAM" id="SSF52172">
    <property type="entry name" value="CheY-like"/>
    <property type="match status" value="1"/>
</dbReference>
<dbReference type="NCBIfam" id="TIGR00229">
    <property type="entry name" value="sensory_box"/>
    <property type="match status" value="1"/>
</dbReference>
<evidence type="ECO:0000256" key="8">
    <source>
        <dbReference type="ARBA" id="ARBA00023012"/>
    </source>
</evidence>
<dbReference type="Proteomes" id="UP000709959">
    <property type="component" value="Unassembled WGS sequence"/>
</dbReference>
<comment type="catalytic activity">
    <reaction evidence="1">
        <text>ATP + protein L-histidine = ADP + protein N-phospho-L-histidine.</text>
        <dbReference type="EC" id="2.7.13.3"/>
    </reaction>
</comment>
<dbReference type="CDD" id="cd00130">
    <property type="entry name" value="PAS"/>
    <property type="match status" value="1"/>
</dbReference>
<comment type="caution">
    <text evidence="15">The sequence shown here is derived from an EMBL/GenBank/DDBJ whole genome shotgun (WGS) entry which is preliminary data.</text>
</comment>
<feature type="domain" description="PAC" evidence="14">
    <location>
        <begin position="382"/>
        <end position="434"/>
    </location>
</feature>
<evidence type="ECO:0000256" key="2">
    <source>
        <dbReference type="ARBA" id="ARBA00012438"/>
    </source>
</evidence>
<dbReference type="PRINTS" id="PR00344">
    <property type="entry name" value="BCTRLSENSOR"/>
</dbReference>
<dbReference type="AlphaFoldDB" id="A0A936F2X5"/>
<dbReference type="InterPro" id="IPR013767">
    <property type="entry name" value="PAS_fold"/>
</dbReference>
<dbReference type="InterPro" id="IPR000700">
    <property type="entry name" value="PAS-assoc_C"/>
</dbReference>
<dbReference type="SUPFAM" id="SSF52540">
    <property type="entry name" value="P-loop containing nucleoside triphosphate hydrolases"/>
    <property type="match status" value="1"/>
</dbReference>
<dbReference type="SUPFAM" id="SSF55874">
    <property type="entry name" value="ATPase domain of HSP90 chaperone/DNA topoisomerase II/histidine kinase"/>
    <property type="match status" value="1"/>
</dbReference>
<dbReference type="InterPro" id="IPR004358">
    <property type="entry name" value="Sig_transdc_His_kin-like_C"/>
</dbReference>
<feature type="domain" description="PAS" evidence="13">
    <location>
        <begin position="309"/>
        <end position="355"/>
    </location>
</feature>
<dbReference type="EC" id="2.7.13.3" evidence="2"/>
<dbReference type="GO" id="GO:0005524">
    <property type="term" value="F:ATP binding"/>
    <property type="evidence" value="ECO:0007669"/>
    <property type="project" value="UniProtKB-KW"/>
</dbReference>
<dbReference type="Gene3D" id="3.30.450.20">
    <property type="entry name" value="PAS domain"/>
    <property type="match status" value="1"/>
</dbReference>
<dbReference type="InterPro" id="IPR005467">
    <property type="entry name" value="His_kinase_dom"/>
</dbReference>
<gene>
    <name evidence="15" type="ORF">IPN91_10735</name>
</gene>
<dbReference type="Pfam" id="PF00071">
    <property type="entry name" value="Ras"/>
    <property type="match status" value="1"/>
</dbReference>
<keyword evidence="8" id="KW-0902">Two-component regulatory system</keyword>
<dbReference type="PROSITE" id="PS50113">
    <property type="entry name" value="PAC"/>
    <property type="match status" value="1"/>
</dbReference>
<keyword evidence="4" id="KW-0808">Transferase</keyword>
<dbReference type="Pfam" id="PF02518">
    <property type="entry name" value="HATPase_c"/>
    <property type="match status" value="1"/>
</dbReference>
<evidence type="ECO:0000256" key="7">
    <source>
        <dbReference type="ARBA" id="ARBA00022840"/>
    </source>
</evidence>
<dbReference type="EMBL" id="JADKCH010000011">
    <property type="protein sequence ID" value="MBK8573103.1"/>
    <property type="molecule type" value="Genomic_DNA"/>
</dbReference>
<dbReference type="SMART" id="SM00091">
    <property type="entry name" value="PAS"/>
    <property type="match status" value="1"/>
</dbReference>
<dbReference type="Gene3D" id="3.40.50.300">
    <property type="entry name" value="P-loop containing nucleotide triphosphate hydrolases"/>
    <property type="match status" value="1"/>
</dbReference>
<dbReference type="PANTHER" id="PTHR43065">
    <property type="entry name" value="SENSOR HISTIDINE KINASE"/>
    <property type="match status" value="1"/>
</dbReference>
<dbReference type="Pfam" id="PF00072">
    <property type="entry name" value="Response_reg"/>
    <property type="match status" value="1"/>
</dbReference>
<evidence type="ECO:0000259" key="14">
    <source>
        <dbReference type="PROSITE" id="PS50113"/>
    </source>
</evidence>
<dbReference type="GO" id="GO:0005525">
    <property type="term" value="F:GTP binding"/>
    <property type="evidence" value="ECO:0007669"/>
    <property type="project" value="InterPro"/>
</dbReference>
<dbReference type="GO" id="GO:0006355">
    <property type="term" value="P:regulation of DNA-templated transcription"/>
    <property type="evidence" value="ECO:0007669"/>
    <property type="project" value="InterPro"/>
</dbReference>
<evidence type="ECO:0000259" key="12">
    <source>
        <dbReference type="PROSITE" id="PS50110"/>
    </source>
</evidence>
<dbReference type="SMART" id="SM00387">
    <property type="entry name" value="HATPase_c"/>
    <property type="match status" value="1"/>
</dbReference>
<evidence type="ECO:0000256" key="9">
    <source>
        <dbReference type="PROSITE-ProRule" id="PRU00169"/>
    </source>
</evidence>
<feature type="coiled-coil region" evidence="10">
    <location>
        <begin position="268"/>
        <end position="305"/>
    </location>
</feature>
<evidence type="ECO:0000256" key="1">
    <source>
        <dbReference type="ARBA" id="ARBA00000085"/>
    </source>
</evidence>
<dbReference type="PROSITE" id="PS50110">
    <property type="entry name" value="RESPONSE_REGULATORY"/>
    <property type="match status" value="1"/>
</dbReference>
<dbReference type="SUPFAM" id="SSF55785">
    <property type="entry name" value="PYP-like sensor domain (PAS domain)"/>
    <property type="match status" value="1"/>
</dbReference>
<dbReference type="Gene3D" id="3.30.565.10">
    <property type="entry name" value="Histidine kinase-like ATPase, C-terminal domain"/>
    <property type="match status" value="1"/>
</dbReference>
<dbReference type="CDD" id="cd00156">
    <property type="entry name" value="REC"/>
    <property type="match status" value="1"/>
</dbReference>
<dbReference type="PROSITE" id="PS50112">
    <property type="entry name" value="PAS"/>
    <property type="match status" value="1"/>
</dbReference>
<dbReference type="InterPro" id="IPR035965">
    <property type="entry name" value="PAS-like_dom_sf"/>
</dbReference>
<accession>A0A936F2X5</accession>
<evidence type="ECO:0000256" key="6">
    <source>
        <dbReference type="ARBA" id="ARBA00022777"/>
    </source>
</evidence>
<evidence type="ECO:0000259" key="13">
    <source>
        <dbReference type="PROSITE" id="PS50112"/>
    </source>
</evidence>
<evidence type="ECO:0000313" key="15">
    <source>
        <dbReference type="EMBL" id="MBK8573103.1"/>
    </source>
</evidence>
<feature type="domain" description="Response regulatory" evidence="12">
    <location>
        <begin position="674"/>
        <end position="790"/>
    </location>
</feature>
<dbReference type="GO" id="GO:0003924">
    <property type="term" value="F:GTPase activity"/>
    <property type="evidence" value="ECO:0007669"/>
    <property type="project" value="InterPro"/>
</dbReference>
<dbReference type="InterPro" id="IPR027417">
    <property type="entry name" value="P-loop_NTPase"/>
</dbReference>
<dbReference type="InterPro" id="IPR036890">
    <property type="entry name" value="HATPase_C_sf"/>
</dbReference>
<dbReference type="InterPro" id="IPR001806">
    <property type="entry name" value="Small_GTPase"/>
</dbReference>
<evidence type="ECO:0000256" key="5">
    <source>
        <dbReference type="ARBA" id="ARBA00022741"/>
    </source>
</evidence>
<dbReference type="InterPro" id="IPR011006">
    <property type="entry name" value="CheY-like_superfamily"/>
</dbReference>
<organism evidence="15 16">
    <name type="scientific">Candidatus Geothrix odensensis</name>
    <dbReference type="NCBI Taxonomy" id="2954440"/>
    <lineage>
        <taxon>Bacteria</taxon>
        <taxon>Pseudomonadati</taxon>
        <taxon>Acidobacteriota</taxon>
        <taxon>Holophagae</taxon>
        <taxon>Holophagales</taxon>
        <taxon>Holophagaceae</taxon>
        <taxon>Geothrix</taxon>
    </lineage>
</organism>
<dbReference type="PANTHER" id="PTHR43065:SF46">
    <property type="entry name" value="C4-DICARBOXYLATE TRANSPORT SENSOR PROTEIN DCTB"/>
    <property type="match status" value="1"/>
</dbReference>
<protein>
    <recommendedName>
        <fullName evidence="2">histidine kinase</fullName>
        <ecNumber evidence="2">2.7.13.3</ecNumber>
    </recommendedName>
</protein>
<reference evidence="15 16" key="1">
    <citation type="submission" date="2020-10" db="EMBL/GenBank/DDBJ databases">
        <title>Connecting structure to function with the recovery of over 1000 high-quality activated sludge metagenome-assembled genomes encoding full-length rRNA genes using long-read sequencing.</title>
        <authorList>
            <person name="Singleton C.M."/>
            <person name="Petriglieri F."/>
            <person name="Kristensen J.M."/>
            <person name="Kirkegaard R.H."/>
            <person name="Michaelsen T.Y."/>
            <person name="Andersen M.H."/>
            <person name="Karst S.M."/>
            <person name="Dueholm M.S."/>
            <person name="Nielsen P.H."/>
            <person name="Albertsen M."/>
        </authorList>
    </citation>
    <scope>NUCLEOTIDE SEQUENCE [LARGE SCALE GENOMIC DNA]</scope>
    <source>
        <strain evidence="15">OdNE_18-Q3-R46-58_MAXAC.008</strain>
    </source>
</reference>
<evidence type="ECO:0000313" key="16">
    <source>
        <dbReference type="Proteomes" id="UP000709959"/>
    </source>
</evidence>
<dbReference type="Pfam" id="PF00989">
    <property type="entry name" value="PAS"/>
    <property type="match status" value="1"/>
</dbReference>
<dbReference type="InterPro" id="IPR000014">
    <property type="entry name" value="PAS"/>
</dbReference>